<evidence type="ECO:0000313" key="2">
    <source>
        <dbReference type="EMBL" id="EPE35936.1"/>
    </source>
</evidence>
<dbReference type="KEGG" id="glz:GLAREA_05274"/>
<keyword evidence="1" id="KW-0812">Transmembrane</keyword>
<dbReference type="RefSeq" id="XP_008076754.1">
    <property type="nucleotide sequence ID" value="XM_008078563.1"/>
</dbReference>
<evidence type="ECO:0000256" key="1">
    <source>
        <dbReference type="SAM" id="Phobius"/>
    </source>
</evidence>
<proteinExistence type="predicted"/>
<gene>
    <name evidence="2" type="ORF">GLAREA_05274</name>
</gene>
<sequence>MRSVCQSRGCSELGFGLLQGCCVVGVLDVAQRLPALNPSTVKIERNSFSSVSSYFSNSSQRNDMEKMNGSRSHAAAAWVEDDSNTQSHIHAAGTLTRHCHLRTSVRRPIKTFLAAIVSAAVSYVGAKAAVVMAIPTIMEVEYCVLYADRKPCCLQQPYFRKACLGSTPCRASKKVC</sequence>
<keyword evidence="1" id="KW-0472">Membrane</keyword>
<accession>S3DVG7</accession>
<name>S3DVG7_GLAL2</name>
<keyword evidence="1" id="KW-1133">Transmembrane helix</keyword>
<protein>
    <submittedName>
        <fullName evidence="2">Uncharacterized protein</fullName>
    </submittedName>
</protein>
<reference evidence="2 3" key="1">
    <citation type="journal article" date="2013" name="BMC Genomics">
        <title>Genomics-driven discovery of the pneumocandin biosynthetic gene cluster in the fungus Glarea lozoyensis.</title>
        <authorList>
            <person name="Chen L."/>
            <person name="Yue Q."/>
            <person name="Zhang X."/>
            <person name="Xiang M."/>
            <person name="Wang C."/>
            <person name="Li S."/>
            <person name="Che Y."/>
            <person name="Ortiz-Lopez F.J."/>
            <person name="Bills G.F."/>
            <person name="Liu X."/>
            <person name="An Z."/>
        </authorList>
    </citation>
    <scope>NUCLEOTIDE SEQUENCE [LARGE SCALE GENOMIC DNA]</scope>
    <source>
        <strain evidence="3">ATCC 20868 / MF5171</strain>
    </source>
</reference>
<feature type="transmembrane region" description="Helical" evidence="1">
    <location>
        <begin position="112"/>
        <end position="134"/>
    </location>
</feature>
<evidence type="ECO:0000313" key="3">
    <source>
        <dbReference type="Proteomes" id="UP000016922"/>
    </source>
</evidence>
<keyword evidence="3" id="KW-1185">Reference proteome</keyword>
<dbReference type="Proteomes" id="UP000016922">
    <property type="component" value="Unassembled WGS sequence"/>
</dbReference>
<dbReference type="EMBL" id="KE145353">
    <property type="protein sequence ID" value="EPE35936.1"/>
    <property type="molecule type" value="Genomic_DNA"/>
</dbReference>
<dbReference type="AlphaFoldDB" id="S3DVG7"/>
<dbReference type="GeneID" id="19464328"/>
<organism evidence="2 3">
    <name type="scientific">Glarea lozoyensis (strain ATCC 20868 / MF5171)</name>
    <dbReference type="NCBI Taxonomy" id="1116229"/>
    <lineage>
        <taxon>Eukaryota</taxon>
        <taxon>Fungi</taxon>
        <taxon>Dikarya</taxon>
        <taxon>Ascomycota</taxon>
        <taxon>Pezizomycotina</taxon>
        <taxon>Leotiomycetes</taxon>
        <taxon>Helotiales</taxon>
        <taxon>Helotiaceae</taxon>
        <taxon>Glarea</taxon>
    </lineage>
</organism>
<dbReference type="HOGENOM" id="CLU_1525296_0_0_1"/>